<feature type="non-terminal residue" evidence="6">
    <location>
        <position position="1"/>
    </location>
</feature>
<dbReference type="CDD" id="cd16926">
    <property type="entry name" value="HATPase_MutL-MLH-PMS-like"/>
    <property type="match status" value="1"/>
</dbReference>
<dbReference type="InterPro" id="IPR014762">
    <property type="entry name" value="DNA_mismatch_repair_CS"/>
</dbReference>
<dbReference type="NCBIfam" id="TIGR00585">
    <property type="entry name" value="mutl"/>
    <property type="match status" value="1"/>
</dbReference>
<dbReference type="Pfam" id="PF13589">
    <property type="entry name" value="HATPase_c_3"/>
    <property type="match status" value="1"/>
</dbReference>
<dbReference type="InterPro" id="IPR013507">
    <property type="entry name" value="DNA_mismatch_S5_2-like"/>
</dbReference>
<dbReference type="InterPro" id="IPR038973">
    <property type="entry name" value="MutL/Mlh/Pms-like"/>
</dbReference>
<evidence type="ECO:0000259" key="4">
    <source>
        <dbReference type="SMART" id="SM00853"/>
    </source>
</evidence>
<feature type="compositionally biased region" description="Basic and acidic residues" evidence="3">
    <location>
        <begin position="596"/>
        <end position="606"/>
    </location>
</feature>
<reference evidence="6" key="1">
    <citation type="submission" date="2018-05" db="EMBL/GenBank/DDBJ databases">
        <title>Draft genome of Mucuna pruriens seed.</title>
        <authorList>
            <person name="Nnadi N.E."/>
            <person name="Vos R."/>
            <person name="Hasami M.H."/>
            <person name="Devisetty U.K."/>
            <person name="Aguiy J.C."/>
        </authorList>
    </citation>
    <scope>NUCLEOTIDE SEQUENCE [LARGE SCALE GENOMIC DNA]</scope>
    <source>
        <strain evidence="6">JCA_2017</strain>
    </source>
</reference>
<evidence type="ECO:0000259" key="5">
    <source>
        <dbReference type="SMART" id="SM01340"/>
    </source>
</evidence>
<feature type="domain" description="DNA mismatch repair protein S5" evidence="5">
    <location>
        <begin position="220"/>
        <end position="340"/>
    </location>
</feature>
<sequence>MVVEARTIKPIGKGIVHRICAGQVILDLSSAVKELVENSLDAGATSIEIALKDFGEEWFQVIDNGSGISPNNFEVLALKHHTSKLAEFHDLQSLTTFGFRGEALSSLCALGNLTVETRTVSEPVATHLTFDNSGVLVAERKTARQIGTTVMVKKLFSNLPVRSKEFSRNIRREYGKLVSLLNAYALIAKGVRFVCTNTTGKNVRSVVLKTQGSGSLKDNVITVLGMNTLSCLEPVTLSISDSCKVEGFLSKSGQGNGRNLGDRQYFFVNGRPVDMPKVSKLVNELYKGANSKQYPIAILNFTVPTRAYDVNVTPDKRKIFFSEETPILQALREGFQQIYSSSNVCYSVNEVMLPAQKEDRVELCSSHEKSPIRMKLSGSHSQEEHCTEHSNDSISLDELNAECNNDSISQDEHEEKHITDSKNASESINKYQYSHVEEGLICENNGSLMNQEFTLRPHSISKDDKSGRQLVCPGSIISDQATLDSRTVESGSTSSKYSFNHSRHVQSTLNKFVSVNKRNRDSVIRALSEVPVLRNQAPHCQLKTANTETHDVITRSSLYFDQIDKPARVGEIESLQQLNPDKDFHKNENSFSFRGDSSDGDPKAKMELDLKNNTPLADSASITPSSKDLITTDVLASDPPLHSSPVRLDSSKSSGQKICSNMQFSFQELKKRREKRLSLLQSTESSKYGYVKAKVNSRYTAATLELSQSEIGEQKERALAAAATELERFFKKEDFSRMKVIGQFNLGFIIGKLDQDLFIVDQHAADEKYNFERLSQSTILNQQPLLRPIRLELSPEEEIVASMHMDIIRKNGFTLEEDPNAPPGCRFKLKSVPFSKNIMFGIEGSIFPTDVKELISTLSDGDGHVECSVVGSYKLDTSDSVCPSRVRAMLASRACRSSIMIGDALGRNEMQKILEHMTELKSPWNCPHGRPTMRHLVNLTKIHKRSELTMQM</sequence>
<dbReference type="SMART" id="SM00853">
    <property type="entry name" value="MutL_C"/>
    <property type="match status" value="1"/>
</dbReference>
<dbReference type="GO" id="GO:0032389">
    <property type="term" value="C:MutLalpha complex"/>
    <property type="evidence" value="ECO:0007669"/>
    <property type="project" value="TreeGrafter"/>
</dbReference>
<dbReference type="FunFam" id="3.30.1370.100:FF:000001">
    <property type="entry name" value="Mismatch repair endonuclease pms1, putative"/>
    <property type="match status" value="1"/>
</dbReference>
<proteinExistence type="inferred from homology"/>
<evidence type="ECO:0000256" key="1">
    <source>
        <dbReference type="ARBA" id="ARBA00006082"/>
    </source>
</evidence>
<dbReference type="STRING" id="157652.A0A371G5T9"/>
<dbReference type="FunFam" id="3.30.565.10:FF:000014">
    <property type="entry name" value="Mismatch repair endonuclease pms1, putative"/>
    <property type="match status" value="1"/>
</dbReference>
<dbReference type="Gene3D" id="3.30.565.10">
    <property type="entry name" value="Histidine kinase-like ATPase, C-terminal domain"/>
    <property type="match status" value="1"/>
</dbReference>
<protein>
    <submittedName>
        <fullName evidence="6">DNA mismatch repair protein PMS1</fullName>
    </submittedName>
</protein>
<keyword evidence="7" id="KW-1185">Reference proteome</keyword>
<dbReference type="GO" id="GO:0016887">
    <property type="term" value="F:ATP hydrolysis activity"/>
    <property type="evidence" value="ECO:0007669"/>
    <property type="project" value="InterPro"/>
</dbReference>
<dbReference type="Gene3D" id="3.30.230.10">
    <property type="match status" value="1"/>
</dbReference>
<comment type="caution">
    <text evidence="6">The sequence shown here is derived from an EMBL/GenBank/DDBJ whole genome shotgun (WGS) entry which is preliminary data.</text>
</comment>
<dbReference type="OrthoDB" id="10254304at2759"/>
<feature type="domain" description="MutL C-terminal dimerisation" evidence="4">
    <location>
        <begin position="740"/>
        <end position="905"/>
    </location>
</feature>
<feature type="compositionally biased region" description="Basic and acidic residues" evidence="3">
    <location>
        <begin position="381"/>
        <end position="391"/>
    </location>
</feature>
<dbReference type="SUPFAM" id="SSF55874">
    <property type="entry name" value="ATPase domain of HSP90 chaperone/DNA topoisomerase II/histidine kinase"/>
    <property type="match status" value="1"/>
</dbReference>
<dbReference type="InterPro" id="IPR036890">
    <property type="entry name" value="HATPase_C_sf"/>
</dbReference>
<feature type="region of interest" description="Disordered" evidence="3">
    <location>
        <begin position="635"/>
        <end position="654"/>
    </location>
</feature>
<dbReference type="PROSITE" id="PS00058">
    <property type="entry name" value="DNA_MISMATCH_REPAIR_1"/>
    <property type="match status" value="1"/>
</dbReference>
<dbReference type="Proteomes" id="UP000257109">
    <property type="component" value="Unassembled WGS sequence"/>
</dbReference>
<comment type="similarity">
    <text evidence="1">Belongs to the DNA mismatch repair MutL/HexB family.</text>
</comment>
<dbReference type="Pfam" id="PF01119">
    <property type="entry name" value="DNA_mis_repair"/>
    <property type="match status" value="1"/>
</dbReference>
<accession>A0A371G5T9</accession>
<dbReference type="InterPro" id="IPR042121">
    <property type="entry name" value="MutL_C_regsub"/>
</dbReference>
<dbReference type="EMBL" id="QJKJ01006682">
    <property type="protein sequence ID" value="RDX85851.1"/>
    <property type="molecule type" value="Genomic_DNA"/>
</dbReference>
<name>A0A371G5T9_MUCPR</name>
<dbReference type="InterPro" id="IPR042120">
    <property type="entry name" value="MutL_C_dimsub"/>
</dbReference>
<dbReference type="PANTHER" id="PTHR10073">
    <property type="entry name" value="DNA MISMATCH REPAIR PROTEIN MLH, PMS, MUTL"/>
    <property type="match status" value="1"/>
</dbReference>
<dbReference type="SMART" id="SM01340">
    <property type="entry name" value="DNA_mis_repair"/>
    <property type="match status" value="1"/>
</dbReference>
<organism evidence="6 7">
    <name type="scientific">Mucuna pruriens</name>
    <name type="common">Velvet bean</name>
    <name type="synonym">Dolichos pruriens</name>
    <dbReference type="NCBI Taxonomy" id="157652"/>
    <lineage>
        <taxon>Eukaryota</taxon>
        <taxon>Viridiplantae</taxon>
        <taxon>Streptophyta</taxon>
        <taxon>Embryophyta</taxon>
        <taxon>Tracheophyta</taxon>
        <taxon>Spermatophyta</taxon>
        <taxon>Magnoliopsida</taxon>
        <taxon>eudicotyledons</taxon>
        <taxon>Gunneridae</taxon>
        <taxon>Pentapetalae</taxon>
        <taxon>rosids</taxon>
        <taxon>fabids</taxon>
        <taxon>Fabales</taxon>
        <taxon>Fabaceae</taxon>
        <taxon>Papilionoideae</taxon>
        <taxon>50 kb inversion clade</taxon>
        <taxon>NPAAA clade</taxon>
        <taxon>indigoferoid/millettioid clade</taxon>
        <taxon>Phaseoleae</taxon>
        <taxon>Mucuna</taxon>
    </lineage>
</organism>
<evidence type="ECO:0000256" key="3">
    <source>
        <dbReference type="SAM" id="MobiDB-lite"/>
    </source>
</evidence>
<dbReference type="Gene3D" id="3.30.1370.100">
    <property type="entry name" value="MutL, C-terminal domain, regulatory subdomain"/>
    <property type="match status" value="1"/>
</dbReference>
<dbReference type="GO" id="GO:0006298">
    <property type="term" value="P:mismatch repair"/>
    <property type="evidence" value="ECO:0007669"/>
    <property type="project" value="InterPro"/>
</dbReference>
<dbReference type="InterPro" id="IPR014790">
    <property type="entry name" value="MutL_C"/>
</dbReference>
<dbReference type="InterPro" id="IPR020568">
    <property type="entry name" value="Ribosomal_Su5_D2-typ_SF"/>
</dbReference>
<keyword evidence="2" id="KW-0227">DNA damage</keyword>
<dbReference type="Gene3D" id="3.30.1540.20">
    <property type="entry name" value="MutL, C-terminal domain, dimerisation subdomain"/>
    <property type="match status" value="1"/>
</dbReference>
<evidence type="ECO:0000256" key="2">
    <source>
        <dbReference type="ARBA" id="ARBA00022763"/>
    </source>
</evidence>
<feature type="region of interest" description="Disordered" evidence="3">
    <location>
        <begin position="580"/>
        <end position="606"/>
    </location>
</feature>
<dbReference type="GO" id="GO:0030983">
    <property type="term" value="F:mismatched DNA binding"/>
    <property type="evidence" value="ECO:0007669"/>
    <property type="project" value="InterPro"/>
</dbReference>
<dbReference type="InterPro" id="IPR014721">
    <property type="entry name" value="Ribsml_uS5_D2-typ_fold_subgr"/>
</dbReference>
<dbReference type="FunFam" id="3.30.230.10:FF:000054">
    <property type="entry name" value="DNA mismatch repair protein PMS1"/>
    <property type="match status" value="1"/>
</dbReference>
<dbReference type="GO" id="GO:0005524">
    <property type="term" value="F:ATP binding"/>
    <property type="evidence" value="ECO:0007669"/>
    <property type="project" value="InterPro"/>
</dbReference>
<dbReference type="GO" id="GO:0140664">
    <property type="term" value="F:ATP-dependent DNA damage sensor activity"/>
    <property type="evidence" value="ECO:0007669"/>
    <property type="project" value="InterPro"/>
</dbReference>
<feature type="region of interest" description="Disordered" evidence="3">
    <location>
        <begin position="373"/>
        <end position="392"/>
    </location>
</feature>
<gene>
    <name evidence="6" type="primary">PMS1</name>
    <name evidence="6" type="ORF">CR513_32893</name>
</gene>
<dbReference type="SUPFAM" id="SSF54211">
    <property type="entry name" value="Ribosomal protein S5 domain 2-like"/>
    <property type="match status" value="1"/>
</dbReference>
<dbReference type="PANTHER" id="PTHR10073:SF52">
    <property type="entry name" value="MISMATCH REPAIR ENDONUCLEASE PMS2"/>
    <property type="match status" value="1"/>
</dbReference>
<evidence type="ECO:0000313" key="7">
    <source>
        <dbReference type="Proteomes" id="UP000257109"/>
    </source>
</evidence>
<dbReference type="InterPro" id="IPR037198">
    <property type="entry name" value="MutL_C_sf"/>
</dbReference>
<dbReference type="CDD" id="cd03484">
    <property type="entry name" value="MutL_Trans_hPMS_2_like"/>
    <property type="match status" value="1"/>
</dbReference>
<dbReference type="InterPro" id="IPR002099">
    <property type="entry name" value="MutL/Mlh/PMS"/>
</dbReference>
<dbReference type="Pfam" id="PF08676">
    <property type="entry name" value="MutL_C"/>
    <property type="match status" value="1"/>
</dbReference>
<dbReference type="AlphaFoldDB" id="A0A371G5T9"/>
<evidence type="ECO:0000313" key="6">
    <source>
        <dbReference type="EMBL" id="RDX85851.1"/>
    </source>
</evidence>
<dbReference type="SUPFAM" id="SSF118116">
    <property type="entry name" value="DNA mismatch repair protein MutL"/>
    <property type="match status" value="1"/>
</dbReference>